<feature type="domain" description="FAD dependent oxidoreductase" evidence="2">
    <location>
        <begin position="2"/>
        <end position="349"/>
    </location>
</feature>
<dbReference type="OrthoDB" id="8993739at2"/>
<protein>
    <submittedName>
        <fullName evidence="3">FAD-binding oxidoreductase</fullName>
    </submittedName>
</protein>
<keyword evidence="1" id="KW-0560">Oxidoreductase</keyword>
<dbReference type="Proteomes" id="UP000324738">
    <property type="component" value="Unassembled WGS sequence"/>
</dbReference>
<evidence type="ECO:0000259" key="2">
    <source>
        <dbReference type="Pfam" id="PF01266"/>
    </source>
</evidence>
<dbReference type="GO" id="GO:0016491">
    <property type="term" value="F:oxidoreductase activity"/>
    <property type="evidence" value="ECO:0007669"/>
    <property type="project" value="UniProtKB-KW"/>
</dbReference>
<name>A0A5B0E1I9_9HYPH</name>
<dbReference type="InterPro" id="IPR036188">
    <property type="entry name" value="FAD/NAD-bd_sf"/>
</dbReference>
<dbReference type="PANTHER" id="PTHR13847">
    <property type="entry name" value="SARCOSINE DEHYDROGENASE-RELATED"/>
    <property type="match status" value="1"/>
</dbReference>
<proteinExistence type="predicted"/>
<organism evidence="3 4">
    <name type="scientific">Aureimonas fodinaquatilis</name>
    <dbReference type="NCBI Taxonomy" id="2565783"/>
    <lineage>
        <taxon>Bacteria</taxon>
        <taxon>Pseudomonadati</taxon>
        <taxon>Pseudomonadota</taxon>
        <taxon>Alphaproteobacteria</taxon>
        <taxon>Hyphomicrobiales</taxon>
        <taxon>Aurantimonadaceae</taxon>
        <taxon>Aureimonas</taxon>
    </lineage>
</organism>
<dbReference type="InterPro" id="IPR006076">
    <property type="entry name" value="FAD-dep_OxRdtase"/>
</dbReference>
<dbReference type="SUPFAM" id="SSF51905">
    <property type="entry name" value="FAD/NAD(P)-binding domain"/>
    <property type="match status" value="1"/>
</dbReference>
<comment type="caution">
    <text evidence="3">The sequence shown here is derived from an EMBL/GenBank/DDBJ whole genome shotgun (WGS) entry which is preliminary data.</text>
</comment>
<evidence type="ECO:0000313" key="4">
    <source>
        <dbReference type="Proteomes" id="UP000324738"/>
    </source>
</evidence>
<reference evidence="3 4" key="1">
    <citation type="submission" date="2019-08" db="EMBL/GenBank/DDBJ databases">
        <title>Aureimonas fodiniaquatilis sp. nov., isolated from a coal mine wastewater.</title>
        <authorList>
            <person name="Kim W."/>
        </authorList>
    </citation>
    <scope>NUCLEOTIDE SEQUENCE [LARGE SCALE GENOMIC DNA]</scope>
    <source>
        <strain evidence="3 4">CAU 1482</strain>
    </source>
</reference>
<dbReference type="AlphaFoldDB" id="A0A5B0E1I9"/>
<evidence type="ECO:0000256" key="1">
    <source>
        <dbReference type="ARBA" id="ARBA00023002"/>
    </source>
</evidence>
<dbReference type="GO" id="GO:0005737">
    <property type="term" value="C:cytoplasm"/>
    <property type="evidence" value="ECO:0007669"/>
    <property type="project" value="TreeGrafter"/>
</dbReference>
<evidence type="ECO:0000313" key="3">
    <source>
        <dbReference type="EMBL" id="KAA0972516.1"/>
    </source>
</evidence>
<accession>A0A5B0E1I9</accession>
<keyword evidence="4" id="KW-1185">Reference proteome</keyword>
<sequence length="386" mass="41153">MKIAVVGAGVIGATVAARLAQRGAQVVLLDQDQPGSGTTSTSYAWVNSNGKEPPAYYRINRAGLEAHTRLSPKDDSGWLGLGGHVEMAVDEHHRANLEARIARLRSWNYAVRELTGDEAKSLLPDLALPEGVQLIAHYAEEGYVYPAKYLAQMIGEARDAGVTVRTGVAVTSLKASERGAEIGLADGTVITVDKVVSAVGRWTKKFAALAGANVPVREFSEPGDIVVGYLAITNPLPVRLSRLITSPWLNVRPAGGGRLMLQALDLDATADPGNVPGPCSELAQTFLSRLRALLANTGGAKIENIVVGQRVMPDDGRTIAGTAPEAPWLYVIATHSGVTLAPYLGDAVTAELFGEKQDALEEFRIERFLLANTYGQPYTPRKPGEQ</sequence>
<gene>
    <name evidence="3" type="ORF">FPY71_05370</name>
</gene>
<dbReference type="Gene3D" id="3.30.9.10">
    <property type="entry name" value="D-Amino Acid Oxidase, subunit A, domain 2"/>
    <property type="match status" value="1"/>
</dbReference>
<dbReference type="RefSeq" id="WP_149298298.1">
    <property type="nucleotide sequence ID" value="NZ_VTWH01000001.1"/>
</dbReference>
<dbReference type="EMBL" id="VTWH01000001">
    <property type="protein sequence ID" value="KAA0972516.1"/>
    <property type="molecule type" value="Genomic_DNA"/>
</dbReference>
<dbReference type="Pfam" id="PF01266">
    <property type="entry name" value="DAO"/>
    <property type="match status" value="1"/>
</dbReference>
<dbReference type="Gene3D" id="3.50.50.60">
    <property type="entry name" value="FAD/NAD(P)-binding domain"/>
    <property type="match status" value="1"/>
</dbReference>